<evidence type="ECO:0000313" key="6">
    <source>
        <dbReference type="EMBL" id="SVB72157.1"/>
    </source>
</evidence>
<dbReference type="SMART" id="SM00382">
    <property type="entry name" value="AAA"/>
    <property type="match status" value="1"/>
</dbReference>
<feature type="domain" description="AAA+ ATPase" evidence="5">
    <location>
        <begin position="124"/>
        <end position="277"/>
    </location>
</feature>
<accession>A0A382GC35</accession>
<organism evidence="6">
    <name type="scientific">marine metagenome</name>
    <dbReference type="NCBI Taxonomy" id="408172"/>
    <lineage>
        <taxon>unclassified sequences</taxon>
        <taxon>metagenomes</taxon>
        <taxon>ecological metagenomes</taxon>
    </lineage>
</organism>
<keyword evidence="2" id="KW-0547">Nucleotide-binding</keyword>
<dbReference type="PANTHER" id="PTHR42759">
    <property type="entry name" value="MOXR FAMILY PROTEIN"/>
    <property type="match status" value="1"/>
</dbReference>
<dbReference type="PANTHER" id="PTHR42759:SF1">
    <property type="entry name" value="MAGNESIUM-CHELATASE SUBUNIT CHLD"/>
    <property type="match status" value="1"/>
</dbReference>
<dbReference type="InterPro" id="IPR011704">
    <property type="entry name" value="ATPase_dyneun-rel_AAA"/>
</dbReference>
<evidence type="ECO:0000256" key="1">
    <source>
        <dbReference type="ARBA" id="ARBA00009417"/>
    </source>
</evidence>
<evidence type="ECO:0000256" key="4">
    <source>
        <dbReference type="SAM" id="MobiDB-lite"/>
    </source>
</evidence>
<dbReference type="InterPro" id="IPR003593">
    <property type="entry name" value="AAA+_ATPase"/>
</dbReference>
<sequence length="399" mass="44852">MERNAQEIVVLVRKISHGKYAAIDQSGQDMSGEIPTHILRRVADTNFVLNKITTKTGRTQWRKKNYEDFKYLFEASNPVSEVENISNEKHDDIVEFIKNSPRMIPNTLIISDLKWRYAVRSVVRGRNLLMVGPSGSGKTLVAQTIADVFEDRPYFYFNLGSTQDARSTLIGNTHFSKDEGTFVSEALFVKAISTPNAIILLDEFSRAHHDAVNILMTVLDPMQKYLRIDEHPETPTIKVAEGVTFVATANIGAEYTATRVIDRAILDRFQIVEVDTLDQEQEVSLLGIKFPDVDNEIVEAVAEIADHTRKMVKSDDPKISTIISTRQTVEMTSLIFDGFGLDEAAEVCVFPFYSDAGGVDSERTYMKQLVQKFMKTSDEENPWDGASDEDVEAFADSTV</sequence>
<feature type="region of interest" description="Disordered" evidence="4">
    <location>
        <begin position="377"/>
        <end position="399"/>
    </location>
</feature>
<evidence type="ECO:0000256" key="3">
    <source>
        <dbReference type="ARBA" id="ARBA00022840"/>
    </source>
</evidence>
<proteinExistence type="inferred from homology"/>
<dbReference type="GO" id="GO:0016887">
    <property type="term" value="F:ATP hydrolysis activity"/>
    <property type="evidence" value="ECO:0007669"/>
    <property type="project" value="InterPro"/>
</dbReference>
<dbReference type="AlphaFoldDB" id="A0A382GC35"/>
<dbReference type="Pfam" id="PF08406">
    <property type="entry name" value="CbbQ_C"/>
    <property type="match status" value="1"/>
</dbReference>
<protein>
    <recommendedName>
        <fullName evidence="5">AAA+ ATPase domain-containing protein</fullName>
    </recommendedName>
</protein>
<dbReference type="GO" id="GO:0005524">
    <property type="term" value="F:ATP binding"/>
    <property type="evidence" value="ECO:0007669"/>
    <property type="project" value="UniProtKB-KW"/>
</dbReference>
<dbReference type="Pfam" id="PF07728">
    <property type="entry name" value="AAA_5"/>
    <property type="match status" value="1"/>
</dbReference>
<dbReference type="InterPro" id="IPR013615">
    <property type="entry name" value="CbbQ_C"/>
</dbReference>
<dbReference type="PRINTS" id="PR00300">
    <property type="entry name" value="CLPPROTEASEA"/>
</dbReference>
<gene>
    <name evidence="6" type="ORF">METZ01_LOCUS225011</name>
</gene>
<dbReference type="InterPro" id="IPR027417">
    <property type="entry name" value="P-loop_NTPase"/>
</dbReference>
<keyword evidence="3" id="KW-0067">ATP-binding</keyword>
<dbReference type="EMBL" id="UINC01054442">
    <property type="protein sequence ID" value="SVB72157.1"/>
    <property type="molecule type" value="Genomic_DNA"/>
</dbReference>
<feature type="compositionally biased region" description="Acidic residues" evidence="4">
    <location>
        <begin position="379"/>
        <end position="393"/>
    </location>
</feature>
<name>A0A382GC35_9ZZZZ</name>
<dbReference type="SUPFAM" id="SSF52540">
    <property type="entry name" value="P-loop containing nucleoside triphosphate hydrolases"/>
    <property type="match status" value="1"/>
</dbReference>
<dbReference type="Gene3D" id="3.40.50.300">
    <property type="entry name" value="P-loop containing nucleotide triphosphate hydrolases"/>
    <property type="match status" value="1"/>
</dbReference>
<dbReference type="InterPro" id="IPR001270">
    <property type="entry name" value="ClpA/B"/>
</dbReference>
<dbReference type="InterPro" id="IPR050764">
    <property type="entry name" value="CbbQ/NirQ/NorQ/GpvN"/>
</dbReference>
<evidence type="ECO:0000256" key="2">
    <source>
        <dbReference type="ARBA" id="ARBA00022741"/>
    </source>
</evidence>
<comment type="similarity">
    <text evidence="1">Belongs to the CbbQ/NirQ/NorQ/GpvN family.</text>
</comment>
<reference evidence="6" key="1">
    <citation type="submission" date="2018-05" db="EMBL/GenBank/DDBJ databases">
        <authorList>
            <person name="Lanie J.A."/>
            <person name="Ng W.-L."/>
            <person name="Kazmierczak K.M."/>
            <person name="Andrzejewski T.M."/>
            <person name="Davidsen T.M."/>
            <person name="Wayne K.J."/>
            <person name="Tettelin H."/>
            <person name="Glass J.I."/>
            <person name="Rusch D."/>
            <person name="Podicherti R."/>
            <person name="Tsui H.-C.T."/>
            <person name="Winkler M.E."/>
        </authorList>
    </citation>
    <scope>NUCLEOTIDE SEQUENCE</scope>
</reference>
<evidence type="ECO:0000259" key="5">
    <source>
        <dbReference type="SMART" id="SM00382"/>
    </source>
</evidence>